<comment type="similarity">
    <text evidence="1">Belongs to the nitroreductase family.</text>
</comment>
<feature type="transmembrane region" description="Helical" evidence="3">
    <location>
        <begin position="84"/>
        <end position="107"/>
    </location>
</feature>
<dbReference type="PANTHER" id="PTHR43673:SF10">
    <property type="entry name" value="NADH DEHYDROGENASE_NAD(P)H NITROREDUCTASE XCC3605-RELATED"/>
    <property type="match status" value="1"/>
</dbReference>
<keyword evidence="2" id="KW-0560">Oxidoreductase</keyword>
<evidence type="ECO:0000256" key="3">
    <source>
        <dbReference type="SAM" id="Phobius"/>
    </source>
</evidence>
<reference evidence="5 6" key="1">
    <citation type="submission" date="2020-08" db="EMBL/GenBank/DDBJ databases">
        <title>Bridging the membrane lipid divide: bacteria of the FCB group superphylum have the potential to synthesize archaeal ether lipids.</title>
        <authorList>
            <person name="Villanueva L."/>
            <person name="Von Meijenfeldt F.A.B."/>
            <person name="Westbye A.B."/>
            <person name="Yadav S."/>
            <person name="Hopmans E.C."/>
            <person name="Dutilh B.E."/>
            <person name="Sinninghe Damste J.S."/>
        </authorList>
    </citation>
    <scope>NUCLEOTIDE SEQUENCE [LARGE SCALE GENOMIC DNA]</scope>
    <source>
        <strain evidence="5">NIOZ-UU36</strain>
    </source>
</reference>
<comment type="caution">
    <text evidence="5">The sequence shown here is derived from an EMBL/GenBank/DDBJ whole genome shotgun (WGS) entry which is preliminary data.</text>
</comment>
<dbReference type="Pfam" id="PF14512">
    <property type="entry name" value="TM1586_NiRdase"/>
    <property type="match status" value="1"/>
</dbReference>
<keyword evidence="3" id="KW-0812">Transmembrane</keyword>
<keyword evidence="3" id="KW-1133">Transmembrane helix</keyword>
<dbReference type="EMBL" id="JACNJN010000116">
    <property type="protein sequence ID" value="MBC8335605.1"/>
    <property type="molecule type" value="Genomic_DNA"/>
</dbReference>
<proteinExistence type="inferred from homology"/>
<dbReference type="AlphaFoldDB" id="A0A8J6NM10"/>
<organism evidence="5 6">
    <name type="scientific">Candidatus Desulfolinea nitratireducens</name>
    <dbReference type="NCBI Taxonomy" id="2841698"/>
    <lineage>
        <taxon>Bacteria</taxon>
        <taxon>Bacillati</taxon>
        <taxon>Chloroflexota</taxon>
        <taxon>Anaerolineae</taxon>
        <taxon>Anaerolineales</taxon>
        <taxon>Anaerolineales incertae sedis</taxon>
        <taxon>Candidatus Desulfolinea</taxon>
    </lineage>
</organism>
<dbReference type="Proteomes" id="UP000614469">
    <property type="component" value="Unassembled WGS sequence"/>
</dbReference>
<protein>
    <submittedName>
        <fullName evidence="5">Nitroreductase family protein</fullName>
    </submittedName>
</protein>
<evidence type="ECO:0000256" key="1">
    <source>
        <dbReference type="ARBA" id="ARBA00007118"/>
    </source>
</evidence>
<evidence type="ECO:0000259" key="4">
    <source>
        <dbReference type="Pfam" id="PF14512"/>
    </source>
</evidence>
<dbReference type="GO" id="GO:0016491">
    <property type="term" value="F:oxidoreductase activity"/>
    <property type="evidence" value="ECO:0007669"/>
    <property type="project" value="UniProtKB-KW"/>
</dbReference>
<evidence type="ECO:0000313" key="5">
    <source>
        <dbReference type="EMBL" id="MBC8335605.1"/>
    </source>
</evidence>
<evidence type="ECO:0000313" key="6">
    <source>
        <dbReference type="Proteomes" id="UP000614469"/>
    </source>
</evidence>
<dbReference type="Gene3D" id="3.40.109.10">
    <property type="entry name" value="NADH Oxidase"/>
    <property type="match status" value="1"/>
</dbReference>
<keyword evidence="3" id="KW-0472">Membrane</keyword>
<sequence length="396" mass="44461">MTKNDTNSKNSDDFMQGLGANESALLERIPMIPLRKLAAGMVRAKMRVQFTGWLQYLLPVIFILILALLAGVSRLFKINFLAQIFSVLGSLLFIAALFDLVTVKFNLRFSERLPKRNDALDLFDLMRARHSCRSFQTRKLTEADHAELMDSIQCHLAEPRIGEAPIRFEYIAAPLTVWPPVNATEFLVAIAPKEYDRLSVIDVGRSLQKVVLDVTRMGLGTCWIGPGADHASIMQNLGERFDSEKDHIVCVCAVGYKSNYIPLFIRIFNSRLSNSRLPQSELFFADADFIQPLDVDAPPSNHYGRNYEICQWAPSSYNGQTTRCAAVTDEKGAIKSFDFYAATASQYYAPVALGIWAANWEMGCDALGIQGHFAVRPTEKEATLPRYDLSWVAEEK</sequence>
<dbReference type="InterPro" id="IPR029478">
    <property type="entry name" value="TM1586_NiRdase"/>
</dbReference>
<accession>A0A8J6NM10</accession>
<evidence type="ECO:0000256" key="2">
    <source>
        <dbReference type="ARBA" id="ARBA00023002"/>
    </source>
</evidence>
<dbReference type="InterPro" id="IPR000415">
    <property type="entry name" value="Nitroreductase-like"/>
</dbReference>
<dbReference type="PANTHER" id="PTHR43673">
    <property type="entry name" value="NAD(P)H NITROREDUCTASE YDGI-RELATED"/>
    <property type="match status" value="1"/>
</dbReference>
<gene>
    <name evidence="5" type="ORF">H8E29_10090</name>
</gene>
<dbReference type="SUPFAM" id="SSF55469">
    <property type="entry name" value="FMN-dependent nitroreductase-like"/>
    <property type="match status" value="1"/>
</dbReference>
<feature type="transmembrane region" description="Helical" evidence="3">
    <location>
        <begin position="53"/>
        <end position="72"/>
    </location>
</feature>
<name>A0A8J6NM10_9CHLR</name>
<feature type="domain" description="Putative nitroreductase TM1586" evidence="4">
    <location>
        <begin position="122"/>
        <end position="355"/>
    </location>
</feature>